<feature type="signal peptide" evidence="1">
    <location>
        <begin position="1"/>
        <end position="18"/>
    </location>
</feature>
<gene>
    <name evidence="2" type="ORF">MAPG_11858</name>
</gene>
<dbReference type="Proteomes" id="UP000011715">
    <property type="component" value="Unassembled WGS sequence"/>
</dbReference>
<evidence type="ECO:0000313" key="4">
    <source>
        <dbReference type="Proteomes" id="UP000011715"/>
    </source>
</evidence>
<reference evidence="3" key="4">
    <citation type="journal article" date="2015" name="G3 (Bethesda)">
        <title>Genome sequences of three phytopathogenic species of the Magnaporthaceae family of fungi.</title>
        <authorList>
            <person name="Okagaki L.H."/>
            <person name="Nunes C.C."/>
            <person name="Sailsbery J."/>
            <person name="Clay B."/>
            <person name="Brown D."/>
            <person name="John T."/>
            <person name="Oh Y."/>
            <person name="Young N."/>
            <person name="Fitzgerald M."/>
            <person name="Haas B.J."/>
            <person name="Zeng Q."/>
            <person name="Young S."/>
            <person name="Adiconis X."/>
            <person name="Fan L."/>
            <person name="Levin J.Z."/>
            <person name="Mitchell T.K."/>
            <person name="Okubara P.A."/>
            <person name="Farman M.L."/>
            <person name="Kohn L.M."/>
            <person name="Birren B."/>
            <person name="Ma L.-J."/>
            <person name="Dean R.A."/>
        </authorList>
    </citation>
    <scope>NUCLEOTIDE SEQUENCE</scope>
    <source>
        <strain evidence="3">ATCC 64411 / 73-15</strain>
    </source>
</reference>
<dbReference type="EMBL" id="ADBL01002947">
    <property type="status" value="NOT_ANNOTATED_CDS"/>
    <property type="molecule type" value="Genomic_DNA"/>
</dbReference>
<evidence type="ECO:0000256" key="1">
    <source>
        <dbReference type="SAM" id="SignalP"/>
    </source>
</evidence>
<sequence>MKFTVTCALGLLACSVSAMPAPQKQKLPLRPGESCTPINNQPGVFGCDDGQGGTFNIVNGKRQKRAADDDVIEARTPKILKDSKGNKFDDSIFIVDGQLIACPPGQQC</sequence>
<keyword evidence="1" id="KW-0732">Signal</keyword>
<evidence type="ECO:0000313" key="2">
    <source>
        <dbReference type="EMBL" id="KLU92910.1"/>
    </source>
</evidence>
<evidence type="ECO:0000313" key="3">
    <source>
        <dbReference type="EnsemblFungi" id="MAPG_11858T0"/>
    </source>
</evidence>
<dbReference type="OrthoDB" id="5239071at2759"/>
<dbReference type="AlphaFoldDB" id="A0A0C4EGC4"/>
<dbReference type="VEuPathDB" id="FungiDB:MAPG_11858"/>
<keyword evidence="4" id="KW-1185">Reference proteome</keyword>
<reference evidence="2" key="3">
    <citation type="submission" date="2011-03" db="EMBL/GenBank/DDBJ databases">
        <title>Annotation of Magnaporthe poae ATCC 64411.</title>
        <authorList>
            <person name="Ma L.-J."/>
            <person name="Dead R."/>
            <person name="Young S.K."/>
            <person name="Zeng Q."/>
            <person name="Gargeya S."/>
            <person name="Fitzgerald M."/>
            <person name="Haas B."/>
            <person name="Abouelleil A."/>
            <person name="Alvarado L."/>
            <person name="Arachchi H.M."/>
            <person name="Berlin A."/>
            <person name="Brown A."/>
            <person name="Chapman S.B."/>
            <person name="Chen Z."/>
            <person name="Dunbar C."/>
            <person name="Freedman E."/>
            <person name="Gearin G."/>
            <person name="Gellesch M."/>
            <person name="Goldberg J."/>
            <person name="Griggs A."/>
            <person name="Gujja S."/>
            <person name="Heiman D."/>
            <person name="Howarth C."/>
            <person name="Larson L."/>
            <person name="Lui A."/>
            <person name="MacDonald P.J.P."/>
            <person name="Mehta T."/>
            <person name="Montmayeur A."/>
            <person name="Murphy C."/>
            <person name="Neiman D."/>
            <person name="Pearson M."/>
            <person name="Priest M."/>
            <person name="Roberts A."/>
            <person name="Saif S."/>
            <person name="Shea T."/>
            <person name="Shenoy N."/>
            <person name="Sisk P."/>
            <person name="Stolte C."/>
            <person name="Sykes S."/>
            <person name="Yandava C."/>
            <person name="Wortman J."/>
            <person name="Nusbaum C."/>
            <person name="Birren B."/>
        </authorList>
    </citation>
    <scope>NUCLEOTIDE SEQUENCE</scope>
    <source>
        <strain evidence="2">ATCC 64411</strain>
    </source>
</reference>
<protein>
    <submittedName>
        <fullName evidence="2 3">Uncharacterized protein</fullName>
    </submittedName>
</protein>
<accession>A0A0C4EGC4</accession>
<reference evidence="3" key="5">
    <citation type="submission" date="2015-06" db="UniProtKB">
        <authorList>
            <consortium name="EnsemblFungi"/>
        </authorList>
    </citation>
    <scope>IDENTIFICATION</scope>
    <source>
        <strain evidence="3">ATCC 64411</strain>
    </source>
</reference>
<proteinExistence type="predicted"/>
<feature type="chain" id="PRO_5009386054" evidence="1">
    <location>
        <begin position="19"/>
        <end position="108"/>
    </location>
</feature>
<reference evidence="4" key="2">
    <citation type="submission" date="2010-05" db="EMBL/GenBank/DDBJ databases">
        <title>The genome sequence of Magnaporthe poae strain ATCC 64411.</title>
        <authorList>
            <person name="Ma L.-J."/>
            <person name="Dead R."/>
            <person name="Young S."/>
            <person name="Zeng Q."/>
            <person name="Koehrsen M."/>
            <person name="Alvarado L."/>
            <person name="Berlin A."/>
            <person name="Chapman S.B."/>
            <person name="Chen Z."/>
            <person name="Freedman E."/>
            <person name="Gellesch M."/>
            <person name="Goldberg J."/>
            <person name="Griggs A."/>
            <person name="Gujja S."/>
            <person name="Heilman E.R."/>
            <person name="Heiman D."/>
            <person name="Hepburn T."/>
            <person name="Howarth C."/>
            <person name="Jen D."/>
            <person name="Larson L."/>
            <person name="Mehta T."/>
            <person name="Neiman D."/>
            <person name="Pearson M."/>
            <person name="Roberts A."/>
            <person name="Saif S."/>
            <person name="Shea T."/>
            <person name="Shenoy N."/>
            <person name="Sisk P."/>
            <person name="Stolte C."/>
            <person name="Sykes S."/>
            <person name="Walk T."/>
            <person name="White J."/>
            <person name="Yandava C."/>
            <person name="Haas B."/>
            <person name="Nusbaum C."/>
            <person name="Birren B."/>
        </authorList>
    </citation>
    <scope>NUCLEOTIDE SEQUENCE [LARGE SCALE GENOMIC DNA]</scope>
    <source>
        <strain evidence="4">ATCC 64411 / 73-15</strain>
    </source>
</reference>
<dbReference type="EnsemblFungi" id="MAPG_11858T0">
    <property type="protein sequence ID" value="MAPG_11858T0"/>
    <property type="gene ID" value="MAPG_11858"/>
</dbReference>
<organism evidence="3 4">
    <name type="scientific">Magnaporthiopsis poae (strain ATCC 64411 / 73-15)</name>
    <name type="common">Kentucky bluegrass fungus</name>
    <name type="synonym">Magnaporthe poae</name>
    <dbReference type="NCBI Taxonomy" id="644358"/>
    <lineage>
        <taxon>Eukaryota</taxon>
        <taxon>Fungi</taxon>
        <taxon>Dikarya</taxon>
        <taxon>Ascomycota</taxon>
        <taxon>Pezizomycotina</taxon>
        <taxon>Sordariomycetes</taxon>
        <taxon>Sordariomycetidae</taxon>
        <taxon>Magnaporthales</taxon>
        <taxon>Magnaporthaceae</taxon>
        <taxon>Magnaporthiopsis</taxon>
    </lineage>
</organism>
<reference evidence="2" key="1">
    <citation type="submission" date="2010-05" db="EMBL/GenBank/DDBJ databases">
        <title>The Genome Sequence of Magnaporthe poae strain ATCC 64411.</title>
        <authorList>
            <consortium name="The Broad Institute Genome Sequencing Platform"/>
            <consortium name="Broad Institute Genome Sequencing Center for Infectious Disease"/>
            <person name="Ma L.-J."/>
            <person name="Dead R."/>
            <person name="Young S."/>
            <person name="Zeng Q."/>
            <person name="Koehrsen M."/>
            <person name="Alvarado L."/>
            <person name="Berlin A."/>
            <person name="Chapman S.B."/>
            <person name="Chen Z."/>
            <person name="Freedman E."/>
            <person name="Gellesch M."/>
            <person name="Goldberg J."/>
            <person name="Griggs A."/>
            <person name="Gujja S."/>
            <person name="Heilman E.R."/>
            <person name="Heiman D."/>
            <person name="Hepburn T."/>
            <person name="Howarth C."/>
            <person name="Jen D."/>
            <person name="Larson L."/>
            <person name="Mehta T."/>
            <person name="Neiman D."/>
            <person name="Pearson M."/>
            <person name="Roberts A."/>
            <person name="Saif S."/>
            <person name="Shea T."/>
            <person name="Shenoy N."/>
            <person name="Sisk P."/>
            <person name="Stolte C."/>
            <person name="Sykes S."/>
            <person name="Walk T."/>
            <person name="White J."/>
            <person name="Yandava C."/>
            <person name="Haas B."/>
            <person name="Nusbaum C."/>
            <person name="Birren B."/>
        </authorList>
    </citation>
    <scope>NUCLEOTIDE SEQUENCE</scope>
    <source>
        <strain evidence="2">ATCC 64411</strain>
    </source>
</reference>
<dbReference type="EMBL" id="GL877017">
    <property type="protein sequence ID" value="KLU92910.1"/>
    <property type="molecule type" value="Genomic_DNA"/>
</dbReference>
<dbReference type="eggNOG" id="ENOG502TMIW">
    <property type="taxonomic scope" value="Eukaryota"/>
</dbReference>
<name>A0A0C4EGC4_MAGP6</name>